<keyword evidence="3" id="KW-1185">Reference proteome</keyword>
<organism evidence="2 3">
    <name type="scientific">Favolaschia claudopus</name>
    <dbReference type="NCBI Taxonomy" id="2862362"/>
    <lineage>
        <taxon>Eukaryota</taxon>
        <taxon>Fungi</taxon>
        <taxon>Dikarya</taxon>
        <taxon>Basidiomycota</taxon>
        <taxon>Agaricomycotina</taxon>
        <taxon>Agaricomycetes</taxon>
        <taxon>Agaricomycetidae</taxon>
        <taxon>Agaricales</taxon>
        <taxon>Marasmiineae</taxon>
        <taxon>Mycenaceae</taxon>
        <taxon>Favolaschia</taxon>
    </lineage>
</organism>
<dbReference type="Gene3D" id="1.20.1280.50">
    <property type="match status" value="1"/>
</dbReference>
<evidence type="ECO:0008006" key="4">
    <source>
        <dbReference type="Google" id="ProtNLM"/>
    </source>
</evidence>
<dbReference type="Proteomes" id="UP001362999">
    <property type="component" value="Unassembled WGS sequence"/>
</dbReference>
<accession>A0AAW0C7L2</accession>
<comment type="caution">
    <text evidence="2">The sequence shown here is derived from an EMBL/GenBank/DDBJ whole genome shotgun (WGS) entry which is preliminary data.</text>
</comment>
<dbReference type="AlphaFoldDB" id="A0AAW0C7L2"/>
<sequence length="458" mass="51878">MGDVCHIQRLPTELYIEVFCFIAQDMKRKLAGRHVRVAPWQLGHVCHTWRTIAHGYPQLWSCITIDYSTQAVICPVASPIRLPGRVDIEYPLTWLQTQLTLSGDVPLVVRFRLDHAKLEDSHHLIALFDLCVVHSRRWEHLTIAVENSLGFSIFHGIARVRGLLDRLQSLHIIGHSEWEPELNNVFSNTPCLRNAALPSPRIAISWQQLTRLEIHANVEELLGIASCVRENLEELVYGNTSNVFTHSHPVATLPRLRQLSLTLHDDVLQYLLAPCLEALALDAYVNHVAGFVYRSGCNVQSLSFACLCPPIEMIDVSAIFRSVGGLRSLRISIRIEDTEDEDAEIDDEDHYDQQVEILVVKPPTSKDLCPNLVLLQIDSLVYEYAKPMGASLCNMLESRWGSPHSTLKTVRIPDLYHSPSVWERLTVLKSQGLDIEDLDNLAPDSDSDSDEDWIYSHE</sequence>
<evidence type="ECO:0000313" key="3">
    <source>
        <dbReference type="Proteomes" id="UP001362999"/>
    </source>
</evidence>
<feature type="region of interest" description="Disordered" evidence="1">
    <location>
        <begin position="439"/>
        <end position="458"/>
    </location>
</feature>
<name>A0AAW0C7L2_9AGAR</name>
<proteinExistence type="predicted"/>
<dbReference type="EMBL" id="JAWWNJ010000021">
    <property type="protein sequence ID" value="KAK7034449.1"/>
    <property type="molecule type" value="Genomic_DNA"/>
</dbReference>
<evidence type="ECO:0000313" key="2">
    <source>
        <dbReference type="EMBL" id="KAK7034449.1"/>
    </source>
</evidence>
<evidence type="ECO:0000256" key="1">
    <source>
        <dbReference type="SAM" id="MobiDB-lite"/>
    </source>
</evidence>
<gene>
    <name evidence="2" type="ORF">R3P38DRAFT_2914117</name>
</gene>
<protein>
    <recommendedName>
        <fullName evidence="4">F-box domain-containing protein</fullName>
    </recommendedName>
</protein>
<reference evidence="2 3" key="1">
    <citation type="journal article" date="2024" name="J Genomics">
        <title>Draft genome sequencing and assembly of Favolaschia claudopus CIRM-BRFM 2984 isolated from oak limbs.</title>
        <authorList>
            <person name="Navarro D."/>
            <person name="Drula E."/>
            <person name="Chaduli D."/>
            <person name="Cazenave R."/>
            <person name="Ahrendt S."/>
            <person name="Wang J."/>
            <person name="Lipzen A."/>
            <person name="Daum C."/>
            <person name="Barry K."/>
            <person name="Grigoriev I.V."/>
            <person name="Favel A."/>
            <person name="Rosso M.N."/>
            <person name="Martin F."/>
        </authorList>
    </citation>
    <scope>NUCLEOTIDE SEQUENCE [LARGE SCALE GENOMIC DNA]</scope>
    <source>
        <strain evidence="2 3">CIRM-BRFM 2984</strain>
    </source>
</reference>